<dbReference type="Pfam" id="PF00582">
    <property type="entry name" value="Usp"/>
    <property type="match status" value="1"/>
</dbReference>
<dbReference type="InterPro" id="IPR006015">
    <property type="entry name" value="Universal_stress_UspA"/>
</dbReference>
<dbReference type="PIRSF" id="PIRSF006276">
    <property type="entry name" value="UspA"/>
    <property type="match status" value="1"/>
</dbReference>
<accession>A0ABT0C8P5</accession>
<comment type="similarity">
    <text evidence="1">Belongs to the universal stress protein A family.</text>
</comment>
<dbReference type="InterPro" id="IPR006016">
    <property type="entry name" value="UspA"/>
</dbReference>
<dbReference type="PANTHER" id="PTHR46268:SF8">
    <property type="entry name" value="UNIVERSAL STRESS PROTEIN SLL1388"/>
    <property type="match status" value="1"/>
</dbReference>
<evidence type="ECO:0000313" key="4">
    <source>
        <dbReference type="Proteomes" id="UP000830835"/>
    </source>
</evidence>
<comment type="caution">
    <text evidence="3">The sequence shown here is derived from an EMBL/GenBank/DDBJ whole genome shotgun (WGS) entry which is preliminary data.</text>
</comment>
<reference evidence="3" key="1">
    <citation type="submission" date="2021-02" db="EMBL/GenBank/DDBJ databases">
        <title>The CRISPR/cas machinery reduction and long-range gene transfer in the hot spring cyanobacterium Synechococcus.</title>
        <authorList>
            <person name="Dvorak P."/>
            <person name="Jahodarova E."/>
            <person name="Hasler P."/>
            <person name="Poulickova A."/>
        </authorList>
    </citation>
    <scope>NUCLEOTIDE SEQUENCE</scope>
    <source>
        <strain evidence="3">Rupite</strain>
    </source>
</reference>
<organism evidence="3 4">
    <name type="scientific">Thermostichus vulcanus str. 'Rupite'</name>
    <dbReference type="NCBI Taxonomy" id="2813851"/>
    <lineage>
        <taxon>Bacteria</taxon>
        <taxon>Bacillati</taxon>
        <taxon>Cyanobacteriota</taxon>
        <taxon>Cyanophyceae</taxon>
        <taxon>Thermostichales</taxon>
        <taxon>Thermostichaceae</taxon>
        <taxon>Thermostichus</taxon>
    </lineage>
</organism>
<gene>
    <name evidence="3" type="ORF">JX360_04460</name>
</gene>
<protein>
    <submittedName>
        <fullName evidence="3">Universal stress protein</fullName>
    </submittedName>
</protein>
<feature type="domain" description="UspA" evidence="2">
    <location>
        <begin position="1"/>
        <end position="156"/>
    </location>
</feature>
<dbReference type="Proteomes" id="UP000830835">
    <property type="component" value="Unassembled WGS sequence"/>
</dbReference>
<sequence>MYNRILVALDRSELSDMVFQKAIQLAEAMQANLMVLHVLSHEEPGAPEPPMILGVDYSSTISAELWQSYREQCAIFEQNQQDYLRSLTDEAAEHGVHAEFSLNYGNPGRVICDLARSWEADLVVVGRRGHSGLSELFMGSVSNYVLHHAPCSVLTVQGKAIQKKAPTPTGEMAAATS</sequence>
<dbReference type="EMBL" id="JAFIRA010000007">
    <property type="protein sequence ID" value="MCJ2542163.1"/>
    <property type="molecule type" value="Genomic_DNA"/>
</dbReference>
<dbReference type="RefSeq" id="WP_244349394.1">
    <property type="nucleotide sequence ID" value="NZ_JAFIRA010000007.1"/>
</dbReference>
<name>A0ABT0C8P5_THEVL</name>
<evidence type="ECO:0000256" key="1">
    <source>
        <dbReference type="ARBA" id="ARBA00008791"/>
    </source>
</evidence>
<dbReference type="SUPFAM" id="SSF52402">
    <property type="entry name" value="Adenine nucleotide alpha hydrolases-like"/>
    <property type="match status" value="1"/>
</dbReference>
<dbReference type="PRINTS" id="PR01438">
    <property type="entry name" value="UNVRSLSTRESS"/>
</dbReference>
<keyword evidence="4" id="KW-1185">Reference proteome</keyword>
<dbReference type="CDD" id="cd00293">
    <property type="entry name" value="USP-like"/>
    <property type="match status" value="1"/>
</dbReference>
<dbReference type="Gene3D" id="3.40.50.620">
    <property type="entry name" value="HUPs"/>
    <property type="match status" value="1"/>
</dbReference>
<evidence type="ECO:0000313" key="3">
    <source>
        <dbReference type="EMBL" id="MCJ2542163.1"/>
    </source>
</evidence>
<dbReference type="InterPro" id="IPR014729">
    <property type="entry name" value="Rossmann-like_a/b/a_fold"/>
</dbReference>
<proteinExistence type="inferred from homology"/>
<dbReference type="PANTHER" id="PTHR46268">
    <property type="entry name" value="STRESS RESPONSE PROTEIN NHAX"/>
    <property type="match status" value="1"/>
</dbReference>
<evidence type="ECO:0000259" key="2">
    <source>
        <dbReference type="Pfam" id="PF00582"/>
    </source>
</evidence>